<feature type="region of interest" description="Disordered" evidence="1">
    <location>
        <begin position="1"/>
        <end position="41"/>
    </location>
</feature>
<keyword evidence="2" id="KW-0472">Membrane</keyword>
<keyword evidence="4" id="KW-1185">Reference proteome</keyword>
<dbReference type="OMA" id="GYFGGCV"/>
<evidence type="ECO:0000256" key="1">
    <source>
        <dbReference type="SAM" id="MobiDB-lite"/>
    </source>
</evidence>
<keyword evidence="2" id="KW-0812">Transmembrane</keyword>
<proteinExistence type="predicted"/>
<feature type="transmembrane region" description="Helical" evidence="2">
    <location>
        <begin position="85"/>
        <end position="107"/>
    </location>
</feature>
<reference evidence="3" key="1">
    <citation type="journal article" date="2014" name="Nat. Commun.">
        <title>Multiple recent horizontal transfers of a large genomic region in cheese making fungi.</title>
        <authorList>
            <person name="Cheeseman K."/>
            <person name="Ropars J."/>
            <person name="Renault P."/>
            <person name="Dupont J."/>
            <person name="Gouzy J."/>
            <person name="Branca A."/>
            <person name="Abraham A.L."/>
            <person name="Ceppi M."/>
            <person name="Conseiller E."/>
            <person name="Debuchy R."/>
            <person name="Malagnac F."/>
            <person name="Goarin A."/>
            <person name="Silar P."/>
            <person name="Lacoste S."/>
            <person name="Sallet E."/>
            <person name="Bensimon A."/>
            <person name="Giraud T."/>
            <person name="Brygoo Y."/>
        </authorList>
    </citation>
    <scope>NUCLEOTIDE SEQUENCE [LARGE SCALE GENOMIC DNA]</scope>
    <source>
        <strain evidence="3">FM164</strain>
    </source>
</reference>
<keyword evidence="2" id="KW-1133">Transmembrane helix</keyword>
<gene>
    <name evidence="3" type="ORF">PROQFM164_S02g002114</name>
</gene>
<dbReference type="GO" id="GO:0016020">
    <property type="term" value="C:membrane"/>
    <property type="evidence" value="ECO:0007669"/>
    <property type="project" value="InterPro"/>
</dbReference>
<feature type="transmembrane region" description="Helical" evidence="2">
    <location>
        <begin position="306"/>
        <end position="328"/>
    </location>
</feature>
<feature type="transmembrane region" description="Helical" evidence="2">
    <location>
        <begin position="222"/>
        <end position="239"/>
    </location>
</feature>
<dbReference type="EMBL" id="HG792016">
    <property type="protein sequence ID" value="CDM31963.1"/>
    <property type="molecule type" value="Genomic_DNA"/>
</dbReference>
<dbReference type="AlphaFoldDB" id="W6Q5K6"/>
<evidence type="ECO:0000313" key="3">
    <source>
        <dbReference type="EMBL" id="CDM31963.1"/>
    </source>
</evidence>
<organism evidence="3 4">
    <name type="scientific">Penicillium roqueforti (strain FM164)</name>
    <dbReference type="NCBI Taxonomy" id="1365484"/>
    <lineage>
        <taxon>Eukaryota</taxon>
        <taxon>Fungi</taxon>
        <taxon>Dikarya</taxon>
        <taxon>Ascomycota</taxon>
        <taxon>Pezizomycotina</taxon>
        <taxon>Eurotiomycetes</taxon>
        <taxon>Eurotiomycetidae</taxon>
        <taxon>Eurotiales</taxon>
        <taxon>Aspergillaceae</taxon>
        <taxon>Penicillium</taxon>
    </lineage>
</organism>
<dbReference type="OrthoDB" id="3524679at2759"/>
<evidence type="ECO:0000313" key="4">
    <source>
        <dbReference type="Proteomes" id="UP000030686"/>
    </source>
</evidence>
<sequence>MENYSSSTLPRKKAKTGVKKTGVKKTGKKSTGKKKPTSSTSAVHLAAPYNPYPTNTQYAPNYAPLPQTVVIEKPIGGNRRGKKSICALVFLAVASYLLAISLGLYVLTSCAWTMADSNKIYLAELSTNTTYDISLRVGYFGGCLSVTDAAAVSSSDGNSSAQTFTNCVSNMRRKDLDDLSEELWEHLDHEVSSAQSDVQTFLNTTLPQFKHLQDDVFFCEPPLVHALLFFISGIMLLVARTGTSRKKSYKAMLVIAITFSAFSLALALVTVLGTLQGMNALLDASSSGEQRDLGDSLYLSRGKRMLGYQGALTGIVGVFYISMGVLFVQRTPEGAAGYVVQAWHTMGRPLRKGWGRRR</sequence>
<feature type="transmembrane region" description="Helical" evidence="2">
    <location>
        <begin position="251"/>
        <end position="275"/>
    </location>
</feature>
<dbReference type="STRING" id="1365484.W6Q5K6"/>
<dbReference type="Proteomes" id="UP000030686">
    <property type="component" value="Unassembled WGS sequence"/>
</dbReference>
<evidence type="ECO:0000256" key="2">
    <source>
        <dbReference type="SAM" id="Phobius"/>
    </source>
</evidence>
<dbReference type="Pfam" id="PF12351">
    <property type="entry name" value="Fig1"/>
    <property type="match status" value="1"/>
</dbReference>
<name>W6Q5K6_PENRF</name>
<protein>
    <submittedName>
        <fullName evidence="3">Genomic scaffold, ProqFM164S02</fullName>
    </submittedName>
</protein>
<dbReference type="InterPro" id="IPR033481">
    <property type="entry name" value="Dni1/Fig1"/>
</dbReference>
<accession>W6Q5K6</accession>
<feature type="compositionally biased region" description="Basic residues" evidence="1">
    <location>
        <begin position="10"/>
        <end position="36"/>
    </location>
</feature>